<gene>
    <name evidence="1" type="ORF">KIH16_08100</name>
</gene>
<protein>
    <submittedName>
        <fullName evidence="1">Isochorismatase family protein</fullName>
    </submittedName>
</protein>
<organism evidence="1 2">
    <name type="scientific">Aminirod propionatiphilus</name>
    <dbReference type="NCBI Taxonomy" id="3415223"/>
    <lineage>
        <taxon>Bacteria</taxon>
        <taxon>Thermotogati</taxon>
        <taxon>Synergistota</taxon>
        <taxon>Synergistia</taxon>
        <taxon>Synergistales</taxon>
        <taxon>Aminiphilaceae</taxon>
        <taxon>Aminirod</taxon>
    </lineage>
</organism>
<proteinExistence type="predicted"/>
<dbReference type="EMBL" id="CP074691">
    <property type="protein sequence ID" value="QVL35175.1"/>
    <property type="molecule type" value="Genomic_DNA"/>
</dbReference>
<evidence type="ECO:0000313" key="1">
    <source>
        <dbReference type="EMBL" id="QVL35175.1"/>
    </source>
</evidence>
<evidence type="ECO:0000313" key="2">
    <source>
        <dbReference type="Proteomes" id="UP000682204"/>
    </source>
</evidence>
<sequence>MRPFIIDAEKAILLVVDVQEKLIPLVADSEAVENRIAILARAAEMLHLPVKMTEQYPRGLGATTEPVASSLSREWRRFEKTHFSCYAEEGFAEYLSEPGRDQVIVCGVEAHICVLATVMELLERDYRVIVAADAVSSRQEEHRNLALDAMSRAGALVVPMETVVYQMLKRSGTVPFKALLAYFR</sequence>
<accession>A0ACD1DSS3</accession>
<keyword evidence="2" id="KW-1185">Reference proteome</keyword>
<name>A0ACD1DSS3_9BACT</name>
<dbReference type="Proteomes" id="UP000682204">
    <property type="component" value="Chromosome"/>
</dbReference>
<reference evidence="1" key="1">
    <citation type="submission" date="2021-05" db="EMBL/GenBank/DDBJ databases">
        <title>An isolated secondary fermenter in methanogenic hydrocarbon-degrading communities.</title>
        <authorList>
            <person name="Liu Y.-F."/>
            <person name="Liu Z.-l."/>
        </authorList>
    </citation>
    <scope>NUCLEOTIDE SEQUENCE</scope>
    <source>
        <strain evidence="1">L-13</strain>
    </source>
</reference>